<reference evidence="2 3" key="1">
    <citation type="journal article" date="2023" name="bioRxiv">
        <title>Conserved and derived expression patterns and positive selection on dental genes reveal complex evolutionary context of ever-growing rodent molars.</title>
        <authorList>
            <person name="Calamari Z.T."/>
            <person name="Song A."/>
            <person name="Cohen E."/>
            <person name="Akter M."/>
            <person name="Roy R.D."/>
            <person name="Hallikas O."/>
            <person name="Christensen M.M."/>
            <person name="Li P."/>
            <person name="Marangoni P."/>
            <person name="Jernvall J."/>
            <person name="Klein O.D."/>
        </authorList>
    </citation>
    <scope>NUCLEOTIDE SEQUENCE [LARGE SCALE GENOMIC DNA]</scope>
    <source>
        <strain evidence="2">V071</strain>
    </source>
</reference>
<proteinExistence type="predicted"/>
<organism evidence="2 3">
    <name type="scientific">Myodes glareolus</name>
    <name type="common">Bank vole</name>
    <name type="synonym">Clethrionomys glareolus</name>
    <dbReference type="NCBI Taxonomy" id="447135"/>
    <lineage>
        <taxon>Eukaryota</taxon>
        <taxon>Metazoa</taxon>
        <taxon>Chordata</taxon>
        <taxon>Craniata</taxon>
        <taxon>Vertebrata</taxon>
        <taxon>Euteleostomi</taxon>
        <taxon>Mammalia</taxon>
        <taxon>Eutheria</taxon>
        <taxon>Euarchontoglires</taxon>
        <taxon>Glires</taxon>
        <taxon>Rodentia</taxon>
        <taxon>Myomorpha</taxon>
        <taxon>Muroidea</taxon>
        <taxon>Cricetidae</taxon>
        <taxon>Arvicolinae</taxon>
        <taxon>Myodes</taxon>
    </lineage>
</organism>
<name>A0AAW0I0F3_MYOGA</name>
<dbReference type="AlphaFoldDB" id="A0AAW0I0F3"/>
<protein>
    <submittedName>
        <fullName evidence="2">Uncharacterized protein</fullName>
    </submittedName>
</protein>
<comment type="caution">
    <text evidence="2">The sequence shown here is derived from an EMBL/GenBank/DDBJ whole genome shotgun (WGS) entry which is preliminary data.</text>
</comment>
<feature type="compositionally biased region" description="Basic and acidic residues" evidence="1">
    <location>
        <begin position="354"/>
        <end position="363"/>
    </location>
</feature>
<feature type="compositionally biased region" description="Basic and acidic residues" evidence="1">
    <location>
        <begin position="249"/>
        <end position="258"/>
    </location>
</feature>
<feature type="region of interest" description="Disordered" evidence="1">
    <location>
        <begin position="1"/>
        <end position="31"/>
    </location>
</feature>
<sequence length="514" mass="54639">MLSHDPTSPSPSGPPRTGMTPAPHVGGPPMMLMRGPSPPGVMTEITVLKLGVFQLHDKQGFPFANRIELVPNDRAMLMKSEFVSKNSASGYIPFADFFPFSGVPSTATGYTQTGMPTVNLELYLVLLDQSDQSVALEWPIPSHTCSSLRYWGSQQQNHLRRSCGFSNTMTITGNTPFSSGQVKERSNKKKENVYFSSETCSCMKGMIDNGDVTAPGDNGDVTAPGDNGDVTAPGDNGDATAPGDNGDNGDVHSPRDNGDGTAPDDNGDGTAPGDNGDATAPGDNGDVTAPGDNGVHSPGDNGDVTAQVTMVTNGGCAQPQVTIGDVHSPETMVTCTAPGDNGDVAQPQQPGDNGDVHSPRDNGDGTAPDDNGDGTAQVTMVMPQPQVTMVMSQPQVTMVMPQPQVTMVMSQAPDDNGDVQPQVTMVMSQPQVFRTEFLAVTFGYFFLLHHFLFSDQYHTLMAPLPNSVQRLRPHPLPPPPASHQLQPTAYDLRVSPWKSDPEPKVNYDDEQCCL</sequence>
<feature type="region of interest" description="Disordered" evidence="1">
    <location>
        <begin position="211"/>
        <end position="306"/>
    </location>
</feature>
<dbReference type="Proteomes" id="UP001488838">
    <property type="component" value="Unassembled WGS sequence"/>
</dbReference>
<accession>A0AAW0I0F3</accession>
<gene>
    <name evidence="2" type="ORF">U0070_000090</name>
</gene>
<evidence type="ECO:0000313" key="3">
    <source>
        <dbReference type="Proteomes" id="UP001488838"/>
    </source>
</evidence>
<keyword evidence="3" id="KW-1185">Reference proteome</keyword>
<feature type="region of interest" description="Disordered" evidence="1">
    <location>
        <begin position="330"/>
        <end position="375"/>
    </location>
</feature>
<evidence type="ECO:0000313" key="2">
    <source>
        <dbReference type="EMBL" id="KAK7807775.1"/>
    </source>
</evidence>
<dbReference type="EMBL" id="JBBHLL010000261">
    <property type="protein sequence ID" value="KAK7807775.1"/>
    <property type="molecule type" value="Genomic_DNA"/>
</dbReference>
<evidence type="ECO:0000256" key="1">
    <source>
        <dbReference type="SAM" id="MobiDB-lite"/>
    </source>
</evidence>